<organism evidence="1">
    <name type="scientific">freshwater metagenome</name>
    <dbReference type="NCBI Taxonomy" id="449393"/>
    <lineage>
        <taxon>unclassified sequences</taxon>
        <taxon>metagenomes</taxon>
        <taxon>ecological metagenomes</taxon>
    </lineage>
</organism>
<evidence type="ECO:0000313" key="1">
    <source>
        <dbReference type="EMBL" id="CAB4605802.1"/>
    </source>
</evidence>
<protein>
    <submittedName>
        <fullName evidence="1">Unannotated protein</fullName>
    </submittedName>
</protein>
<name>A0A6J6GWN0_9ZZZZ</name>
<reference evidence="1" key="1">
    <citation type="submission" date="2020-05" db="EMBL/GenBank/DDBJ databases">
        <authorList>
            <person name="Chiriac C."/>
            <person name="Salcher M."/>
            <person name="Ghai R."/>
            <person name="Kavagutti S V."/>
        </authorList>
    </citation>
    <scope>NUCLEOTIDE SEQUENCE</scope>
</reference>
<accession>A0A6J6GWN0</accession>
<dbReference type="EMBL" id="CAEZUP010000024">
    <property type="protein sequence ID" value="CAB4605802.1"/>
    <property type="molecule type" value="Genomic_DNA"/>
</dbReference>
<sequence length="76" mass="8645">MATGSNAEFDQLGMEVEVRRIQPYEANKTYLCPGCNQDIPRGTGHIVAVPIEAADLRRHWHRGCWTNRARRRPGRG</sequence>
<gene>
    <name evidence="1" type="ORF">UFOPK1835_00757</name>
</gene>
<proteinExistence type="predicted"/>
<dbReference type="AlphaFoldDB" id="A0A6J6GWN0"/>